<dbReference type="PANTHER" id="PTHR15011">
    <property type="entry name" value="APOLIPOPROTEIN F"/>
    <property type="match status" value="1"/>
</dbReference>
<dbReference type="Pfam" id="PF15148">
    <property type="entry name" value="Apolipo_F"/>
    <property type="match status" value="2"/>
</dbReference>
<feature type="signal peptide" evidence="1">
    <location>
        <begin position="1"/>
        <end position="15"/>
    </location>
</feature>
<dbReference type="Proteomes" id="UP000694392">
    <property type="component" value="Unplaced"/>
</dbReference>
<dbReference type="OMA" id="FTHMAPL"/>
<dbReference type="Ensembl" id="ENSSPUT00000005937.1">
    <property type="protein sequence ID" value="ENSSPUP00000005585.1"/>
    <property type="gene ID" value="ENSSPUG00000004308.1"/>
</dbReference>
<dbReference type="AlphaFoldDB" id="A0A8D0GGK8"/>
<dbReference type="GO" id="GO:0008203">
    <property type="term" value="P:cholesterol metabolic process"/>
    <property type="evidence" value="ECO:0007669"/>
    <property type="project" value="TreeGrafter"/>
</dbReference>
<dbReference type="GO" id="GO:0005615">
    <property type="term" value="C:extracellular space"/>
    <property type="evidence" value="ECO:0007669"/>
    <property type="project" value="TreeGrafter"/>
</dbReference>
<sequence>MLFLLLLLLCHGLQGHRLHPTAPAGATAGNSPTPVPVSYQAAARTLLSSVSQWFPGISQHRPGLSCQDLLSTALPGFSQLPPLPQTFIRATLVLALQGAGCSRDAEAEVLQLYTELGVADVDALLLTLAGKLGPQRTVKQHRSKTALKFNLDQLAPVGAWRCRGLARLNGSALLGQTHSVHEGFLAAAVACRELGDACAGVAASNSTRSFHVVAREGGHFLQRHGAASWVHRCWQPARNRRSASENCTIEQEQQAHAVIEWVPLVSTLYNVGTTIYYAASGCPELAKERGIEAAMDLGYDALVALTGGAGGVVGFGVAAGLKPGVKAGVRALINYFSQEEVAYPIPTSYSGSVLILD</sequence>
<proteinExistence type="predicted"/>
<reference evidence="2" key="1">
    <citation type="submission" date="2025-08" db="UniProtKB">
        <authorList>
            <consortium name="Ensembl"/>
        </authorList>
    </citation>
    <scope>IDENTIFICATION</scope>
</reference>
<keyword evidence="3" id="KW-1185">Reference proteome</keyword>
<name>A0A8D0GGK8_SPHPU</name>
<organism evidence="2 3">
    <name type="scientific">Sphenodon punctatus</name>
    <name type="common">Tuatara</name>
    <name type="synonym">Hatteria punctata</name>
    <dbReference type="NCBI Taxonomy" id="8508"/>
    <lineage>
        <taxon>Eukaryota</taxon>
        <taxon>Metazoa</taxon>
        <taxon>Chordata</taxon>
        <taxon>Craniata</taxon>
        <taxon>Vertebrata</taxon>
        <taxon>Euteleostomi</taxon>
        <taxon>Lepidosauria</taxon>
        <taxon>Sphenodontia</taxon>
        <taxon>Sphenodontidae</taxon>
        <taxon>Sphenodon</taxon>
    </lineage>
</organism>
<keyword evidence="1" id="KW-0732">Signal</keyword>
<evidence type="ECO:0000256" key="1">
    <source>
        <dbReference type="SAM" id="SignalP"/>
    </source>
</evidence>
<dbReference type="InterPro" id="IPR026114">
    <property type="entry name" value="APOF"/>
</dbReference>
<accession>A0A8D0GGK8</accession>
<gene>
    <name evidence="2" type="primary">APOF</name>
</gene>
<evidence type="ECO:0000313" key="2">
    <source>
        <dbReference type="Ensembl" id="ENSSPUP00000005585.1"/>
    </source>
</evidence>
<dbReference type="PANTHER" id="PTHR15011:SF3">
    <property type="entry name" value="APOLIPOPROTEIN F"/>
    <property type="match status" value="1"/>
</dbReference>
<feature type="chain" id="PRO_5034564473" evidence="1">
    <location>
        <begin position="16"/>
        <end position="357"/>
    </location>
</feature>
<protein>
    <submittedName>
        <fullName evidence="2">Apolipoprotein F</fullName>
    </submittedName>
</protein>
<reference evidence="2" key="2">
    <citation type="submission" date="2025-09" db="UniProtKB">
        <authorList>
            <consortium name="Ensembl"/>
        </authorList>
    </citation>
    <scope>IDENTIFICATION</scope>
</reference>
<evidence type="ECO:0000313" key="3">
    <source>
        <dbReference type="Proteomes" id="UP000694392"/>
    </source>
</evidence>
<dbReference type="GeneTree" id="ENSGT00500000045104"/>